<gene>
    <name evidence="2" type="ORF">VB774_15905</name>
</gene>
<evidence type="ECO:0000313" key="3">
    <source>
        <dbReference type="Proteomes" id="UP001301388"/>
    </source>
</evidence>
<organism evidence="2 3">
    <name type="scientific">Pseudanabaena galeata UHCC 0370</name>
    <dbReference type="NCBI Taxonomy" id="3110310"/>
    <lineage>
        <taxon>Bacteria</taxon>
        <taxon>Bacillati</taxon>
        <taxon>Cyanobacteriota</taxon>
        <taxon>Cyanophyceae</taxon>
        <taxon>Pseudanabaenales</taxon>
        <taxon>Pseudanabaenaceae</taxon>
        <taxon>Pseudanabaena</taxon>
    </lineage>
</organism>
<dbReference type="RefSeq" id="WP_323262428.1">
    <property type="nucleotide sequence ID" value="NZ_JAYGIE010000083.1"/>
</dbReference>
<keyword evidence="3" id="KW-1185">Reference proteome</keyword>
<feature type="chain" id="PRO_5046708581" evidence="1">
    <location>
        <begin position="16"/>
        <end position="186"/>
    </location>
</feature>
<accession>A0ABU5TM48</accession>
<dbReference type="EMBL" id="JAYGIE010000083">
    <property type="protein sequence ID" value="MEA5479106.1"/>
    <property type="molecule type" value="Genomic_DNA"/>
</dbReference>
<feature type="signal peptide" evidence="1">
    <location>
        <begin position="1"/>
        <end position="15"/>
    </location>
</feature>
<protein>
    <submittedName>
        <fullName evidence="2">Uncharacterized protein</fullName>
    </submittedName>
</protein>
<name>A0ABU5TM48_9CYAN</name>
<evidence type="ECO:0000313" key="2">
    <source>
        <dbReference type="EMBL" id="MEA5479106.1"/>
    </source>
</evidence>
<keyword evidence="1" id="KW-0732">Signal</keyword>
<comment type="caution">
    <text evidence="2">The sequence shown here is derived from an EMBL/GenBank/DDBJ whole genome shotgun (WGS) entry which is preliminary data.</text>
</comment>
<evidence type="ECO:0000256" key="1">
    <source>
        <dbReference type="SAM" id="SignalP"/>
    </source>
</evidence>
<dbReference type="Proteomes" id="UP001301388">
    <property type="component" value="Unassembled WGS sequence"/>
</dbReference>
<reference evidence="2 3" key="1">
    <citation type="submission" date="2023-12" db="EMBL/GenBank/DDBJ databases">
        <title>Baltic Sea Cyanobacteria.</title>
        <authorList>
            <person name="Delbaje E."/>
            <person name="Fewer D.P."/>
            <person name="Shishido T.K."/>
        </authorList>
    </citation>
    <scope>NUCLEOTIDE SEQUENCE [LARGE SCALE GENOMIC DNA]</scope>
    <source>
        <strain evidence="2 3">UHCC 0370</strain>
    </source>
</reference>
<sequence>MSIGLLLAIAPSAFAVTPVSVSQDANVPWSSIVENPFDGKLVYDKHFTDNFAFVSSWSKQGIKATYTEYWSDVVGYRRVWKNRRVWHKDRYINQRYSDQEPVYEKRSRSRSPKALLFSVQGKIYTYIDGEIDPELAAALTSLPAGNTTIRAVWNNDQTTDFPIGAGTVEAWKTIFKVEPPPPRFGN</sequence>
<proteinExistence type="predicted"/>